<dbReference type="EMBL" id="VLLC01000021">
    <property type="protein sequence ID" value="TWI68538.1"/>
    <property type="molecule type" value="Genomic_DNA"/>
</dbReference>
<evidence type="ECO:0000313" key="2">
    <source>
        <dbReference type="EMBL" id="TWI68538.1"/>
    </source>
</evidence>
<sequence>MKNNLPTIDFTFQNNTVRTIEKEDGSFWFIAKDVCDALEITWSGNKILASIPENWRGVVKLTTPLQNQHGVYGEQDQEFVTINEPALYKLAFRSNKPAAEDFTNWVASEVLPAIRRTGRFSGTGPALATEAPDREDQIRLARKLVGQVNAILRDMPALSRLYQDLGVSVNDVLRTLCVLSPDIHHEAYLQSLRDHDAAARPRN</sequence>
<dbReference type="InterPro" id="IPR003497">
    <property type="entry name" value="BRO_N_domain"/>
</dbReference>
<dbReference type="PANTHER" id="PTHR36180:SF2">
    <property type="entry name" value="BRO FAMILY PROTEIN"/>
    <property type="match status" value="1"/>
</dbReference>
<accession>A0A562RHN6</accession>
<dbReference type="AlphaFoldDB" id="A0A562RHN6"/>
<organism evidence="2 3">
    <name type="scientific">Desulfobotulus alkaliphilus</name>
    <dbReference type="NCBI Taxonomy" id="622671"/>
    <lineage>
        <taxon>Bacteria</taxon>
        <taxon>Pseudomonadati</taxon>
        <taxon>Thermodesulfobacteriota</taxon>
        <taxon>Desulfobacteria</taxon>
        <taxon>Desulfobacterales</taxon>
        <taxon>Desulfobacteraceae</taxon>
        <taxon>Desulfobotulus</taxon>
    </lineage>
</organism>
<dbReference type="PROSITE" id="PS51750">
    <property type="entry name" value="BRO_N"/>
    <property type="match status" value="1"/>
</dbReference>
<evidence type="ECO:0000313" key="3">
    <source>
        <dbReference type="Proteomes" id="UP000318307"/>
    </source>
</evidence>
<evidence type="ECO:0000259" key="1">
    <source>
        <dbReference type="PROSITE" id="PS51750"/>
    </source>
</evidence>
<dbReference type="RefSeq" id="WP_144685611.1">
    <property type="nucleotide sequence ID" value="NZ_VLLC01000021.1"/>
</dbReference>
<proteinExistence type="predicted"/>
<protein>
    <submittedName>
        <fullName evidence="2">Prophage antirepressor-like protein</fullName>
    </submittedName>
</protein>
<keyword evidence="3" id="KW-1185">Reference proteome</keyword>
<dbReference type="Pfam" id="PF02498">
    <property type="entry name" value="Bro-N"/>
    <property type="match status" value="1"/>
</dbReference>
<comment type="caution">
    <text evidence="2">The sequence shown here is derived from an EMBL/GenBank/DDBJ whole genome shotgun (WGS) entry which is preliminary data.</text>
</comment>
<name>A0A562RHN6_9BACT</name>
<feature type="domain" description="Bro-N" evidence="1">
    <location>
        <begin position="2"/>
        <end position="118"/>
    </location>
</feature>
<dbReference type="OrthoDB" id="5432621at2"/>
<reference evidence="2 3" key="1">
    <citation type="submission" date="2019-07" db="EMBL/GenBank/DDBJ databases">
        <title>Genome sequencing of 100 strains of the haloalkaliphilic chemolithoautotrophic sulfur-oxidizing bacterium Thioalkalivibrio.</title>
        <authorList>
            <person name="Muyzer G."/>
        </authorList>
    </citation>
    <scope>NUCLEOTIDE SEQUENCE [LARGE SCALE GENOMIC DNA]</scope>
    <source>
        <strain evidence="2 3">ASO4-4</strain>
    </source>
</reference>
<dbReference type="PANTHER" id="PTHR36180">
    <property type="entry name" value="DNA-BINDING PROTEIN-RELATED-RELATED"/>
    <property type="match status" value="1"/>
</dbReference>
<dbReference type="Proteomes" id="UP000318307">
    <property type="component" value="Unassembled WGS sequence"/>
</dbReference>
<gene>
    <name evidence="2" type="ORF">LZ24_02511</name>
</gene>
<dbReference type="SMART" id="SM01040">
    <property type="entry name" value="Bro-N"/>
    <property type="match status" value="1"/>
</dbReference>